<dbReference type="Proteomes" id="UP000247810">
    <property type="component" value="Unassembled WGS sequence"/>
</dbReference>
<comment type="similarity">
    <text evidence="1">Belongs to the peptidase M20A family.</text>
</comment>
<name>A0A319DU48_9EURO</name>
<dbReference type="OrthoDB" id="4676at2759"/>
<dbReference type="CDD" id="cd03884">
    <property type="entry name" value="M20_bAS"/>
    <property type="match status" value="1"/>
</dbReference>
<evidence type="ECO:0000313" key="4">
    <source>
        <dbReference type="Proteomes" id="UP000247810"/>
    </source>
</evidence>
<dbReference type="Gene3D" id="3.40.630.10">
    <property type="entry name" value="Zn peptidases"/>
    <property type="match status" value="1"/>
</dbReference>
<dbReference type="NCBIfam" id="TIGR01879">
    <property type="entry name" value="hydantase"/>
    <property type="match status" value="1"/>
</dbReference>
<evidence type="ECO:0000256" key="2">
    <source>
        <dbReference type="ARBA" id="ARBA00022801"/>
    </source>
</evidence>
<dbReference type="PANTHER" id="PTHR32494:SF20">
    <property type="entry name" value="PEPTIDASE M20 DIMERISATION DOMAIN-CONTAINING PROTEIN"/>
    <property type="match status" value="1"/>
</dbReference>
<dbReference type="InterPro" id="IPR002933">
    <property type="entry name" value="Peptidase_M20"/>
</dbReference>
<proteinExistence type="inferred from homology"/>
<dbReference type="Pfam" id="PF01546">
    <property type="entry name" value="Peptidase_M20"/>
    <property type="match status" value="1"/>
</dbReference>
<protein>
    <submittedName>
        <fullName evidence="3">Beta-alanine synthase</fullName>
    </submittedName>
</protein>
<dbReference type="GO" id="GO:0016813">
    <property type="term" value="F:hydrolase activity, acting on carbon-nitrogen (but not peptide) bonds, in linear amidines"/>
    <property type="evidence" value="ECO:0007669"/>
    <property type="project" value="InterPro"/>
</dbReference>
<sequence>MLAQSISRRLYATPLRRWSSTASASASASASGLRINSDRLLETLHHACQWGAAHRYGDGPTETGMARLCLTDDDAKVRRWLIDEIEKLGCTVTIDQMGNTFARQAGSLQSSAPMTAMGSHLDTQPRGGRYDGILGVMAALEVLRTMKDHGFRTRYDIGLVNWTNEEGARFPKSMCSSGVWAGAIPVEKAWGLTDIFNPAVTLRSELERHGFLGEVRCSSDAAAGYPLGAHFELHIEQGPILEEARKSIGVVRGAQGYRWLTITTTGRDAHTGTTPLAARRDPVLAASKMIVASNVVAKKYGALASTGVMKLPSSSSTNTVASEVTFTLDIRHLQDRVVHAVQDECLRAFADIAREDGQGVSFDWTLDTDSAAVEFDEHCIAAVQDAATNLVGADSWMELTSGAGHDSVYTSQHCPTAMIFVPCKEGVSHHPQEFCSPADCALGTQTLLESVVNYDRRR</sequence>
<organism evidence="3 4">
    <name type="scientific">Aspergillus ellipticus CBS 707.79</name>
    <dbReference type="NCBI Taxonomy" id="1448320"/>
    <lineage>
        <taxon>Eukaryota</taxon>
        <taxon>Fungi</taxon>
        <taxon>Dikarya</taxon>
        <taxon>Ascomycota</taxon>
        <taxon>Pezizomycotina</taxon>
        <taxon>Eurotiomycetes</taxon>
        <taxon>Eurotiomycetidae</taxon>
        <taxon>Eurotiales</taxon>
        <taxon>Aspergillaceae</taxon>
        <taxon>Aspergillus</taxon>
        <taxon>Aspergillus subgen. Circumdati</taxon>
    </lineage>
</organism>
<dbReference type="AlphaFoldDB" id="A0A319DU48"/>
<dbReference type="PANTHER" id="PTHR32494">
    <property type="entry name" value="ALLANTOATE DEIMINASE-RELATED"/>
    <property type="match status" value="1"/>
</dbReference>
<evidence type="ECO:0000256" key="1">
    <source>
        <dbReference type="ARBA" id="ARBA00006247"/>
    </source>
</evidence>
<reference evidence="3 4" key="1">
    <citation type="submission" date="2018-02" db="EMBL/GenBank/DDBJ databases">
        <title>The genomes of Aspergillus section Nigri reveals drivers in fungal speciation.</title>
        <authorList>
            <consortium name="DOE Joint Genome Institute"/>
            <person name="Vesth T.C."/>
            <person name="Nybo J."/>
            <person name="Theobald S."/>
            <person name="Brandl J."/>
            <person name="Frisvad J.C."/>
            <person name="Nielsen K.F."/>
            <person name="Lyhne E.K."/>
            <person name="Kogle M.E."/>
            <person name="Kuo A."/>
            <person name="Riley R."/>
            <person name="Clum A."/>
            <person name="Nolan M."/>
            <person name="Lipzen A."/>
            <person name="Salamov A."/>
            <person name="Henrissat B."/>
            <person name="Wiebenga A."/>
            <person name="De vries R.P."/>
            <person name="Grigoriev I.V."/>
            <person name="Mortensen U.H."/>
            <person name="Andersen M.R."/>
            <person name="Baker S.E."/>
        </authorList>
    </citation>
    <scope>NUCLEOTIDE SEQUENCE [LARGE SCALE GENOMIC DNA]</scope>
    <source>
        <strain evidence="3 4">CBS 707.79</strain>
    </source>
</reference>
<dbReference type="STRING" id="1448320.A0A319DU48"/>
<dbReference type="InterPro" id="IPR010158">
    <property type="entry name" value="Amidase_Cbmase"/>
</dbReference>
<dbReference type="VEuPathDB" id="FungiDB:BO71DRAFT_43926"/>
<keyword evidence="2" id="KW-0378">Hydrolase</keyword>
<evidence type="ECO:0000313" key="3">
    <source>
        <dbReference type="EMBL" id="PYH91618.1"/>
    </source>
</evidence>
<dbReference type="Gene3D" id="3.30.70.360">
    <property type="match status" value="1"/>
</dbReference>
<dbReference type="PIRSF" id="PIRSF001235">
    <property type="entry name" value="Amidase_carbamoylase"/>
    <property type="match status" value="1"/>
</dbReference>
<dbReference type="InterPro" id="IPR036264">
    <property type="entry name" value="Bact_exopeptidase_dim_dom"/>
</dbReference>
<gene>
    <name evidence="3" type="ORF">BO71DRAFT_43926</name>
</gene>
<keyword evidence="4" id="KW-1185">Reference proteome</keyword>
<dbReference type="SUPFAM" id="SSF53187">
    <property type="entry name" value="Zn-dependent exopeptidases"/>
    <property type="match status" value="1"/>
</dbReference>
<dbReference type="SUPFAM" id="SSF55031">
    <property type="entry name" value="Bacterial exopeptidase dimerisation domain"/>
    <property type="match status" value="1"/>
</dbReference>
<accession>A0A319DU48</accession>
<dbReference type="EMBL" id="KZ825939">
    <property type="protein sequence ID" value="PYH91618.1"/>
    <property type="molecule type" value="Genomic_DNA"/>
</dbReference>